<evidence type="ECO:0000313" key="1">
    <source>
        <dbReference type="EMBL" id="EFB76035.1"/>
    </source>
</evidence>
<sequence length="65" mass="7522">MKTKDVTDLCFELAHAGCIHYSRGDNLANFISLTYEALVYCEQEFKRNFKEMAEWISSIKGMLPI</sequence>
<evidence type="ECO:0000313" key="2">
    <source>
        <dbReference type="Proteomes" id="UP000003438"/>
    </source>
</evidence>
<comment type="caution">
    <text evidence="1">The sequence shown here is derived from an EMBL/GenBank/DDBJ whole genome shotgun (WGS) entry which is preliminary data.</text>
</comment>
<organism evidence="1 2">
    <name type="scientific">Subdoligranulum variabile DSM 15176</name>
    <dbReference type="NCBI Taxonomy" id="411471"/>
    <lineage>
        <taxon>Bacteria</taxon>
        <taxon>Bacillati</taxon>
        <taxon>Bacillota</taxon>
        <taxon>Clostridia</taxon>
        <taxon>Eubacteriales</taxon>
        <taxon>Oscillospiraceae</taxon>
        <taxon>Subdoligranulum</taxon>
    </lineage>
</organism>
<dbReference type="HOGENOM" id="CLU_2848196_0_0_9"/>
<dbReference type="AlphaFoldDB" id="D1PNA0"/>
<name>D1PNA0_9FIRM</name>
<dbReference type="STRING" id="411471.SUBVAR_05819"/>
<gene>
    <name evidence="1" type="ORF">SUBVAR_05819</name>
</gene>
<keyword evidence="2" id="KW-1185">Reference proteome</keyword>
<dbReference type="Proteomes" id="UP000003438">
    <property type="component" value="Unassembled WGS sequence"/>
</dbReference>
<dbReference type="EMBL" id="ACBY02000023">
    <property type="protein sequence ID" value="EFB76035.1"/>
    <property type="molecule type" value="Genomic_DNA"/>
</dbReference>
<reference evidence="1" key="1">
    <citation type="submission" date="2009-12" db="EMBL/GenBank/DDBJ databases">
        <authorList>
            <person name="Weinstock G."/>
            <person name="Sodergren E."/>
            <person name="Clifton S."/>
            <person name="Fulton L."/>
            <person name="Fulton B."/>
            <person name="Courtney L."/>
            <person name="Fronick C."/>
            <person name="Harrison M."/>
            <person name="Strong C."/>
            <person name="Farmer C."/>
            <person name="Delahaunty K."/>
            <person name="Markovic C."/>
            <person name="Hall O."/>
            <person name="Minx P."/>
            <person name="Tomlinson C."/>
            <person name="Mitreva M."/>
            <person name="Nelson J."/>
            <person name="Hou S."/>
            <person name="Wollam A."/>
            <person name="Pepin K.H."/>
            <person name="Johnson M."/>
            <person name="Bhonagiri V."/>
            <person name="Nash W.E."/>
            <person name="Warren W."/>
            <person name="Chinwalla A."/>
            <person name="Mardis E.R."/>
            <person name="Wilson R.K."/>
        </authorList>
    </citation>
    <scope>NUCLEOTIDE SEQUENCE [LARGE SCALE GENOMIC DNA]</scope>
    <source>
        <strain evidence="1">DSM 15176</strain>
    </source>
</reference>
<accession>D1PNA0</accession>
<protein>
    <submittedName>
        <fullName evidence="1">Uncharacterized protein</fullName>
    </submittedName>
</protein>
<proteinExistence type="predicted"/>